<dbReference type="CDD" id="cd18787">
    <property type="entry name" value="SF2_C_DEAD"/>
    <property type="match status" value="1"/>
</dbReference>
<evidence type="ECO:0000259" key="10">
    <source>
        <dbReference type="PROSITE" id="PS51195"/>
    </source>
</evidence>
<evidence type="ECO:0000256" key="5">
    <source>
        <dbReference type="ARBA" id="ARBA00038437"/>
    </source>
</evidence>
<evidence type="ECO:0000256" key="3">
    <source>
        <dbReference type="ARBA" id="ARBA00022806"/>
    </source>
</evidence>
<dbReference type="InterPro" id="IPR014014">
    <property type="entry name" value="RNA_helicase_DEAD_Q_motif"/>
</dbReference>
<comment type="caution">
    <text evidence="11">The sequence shown here is derived from an EMBL/GenBank/DDBJ whole genome shotgun (WGS) entry which is preliminary data.</text>
</comment>
<name>A0A0W1A334_9GAMM</name>
<dbReference type="Pfam" id="PF00271">
    <property type="entry name" value="Helicase_C"/>
    <property type="match status" value="1"/>
</dbReference>
<dbReference type="PROSITE" id="PS51195">
    <property type="entry name" value="Q_MOTIF"/>
    <property type="match status" value="1"/>
</dbReference>
<dbReference type="GO" id="GO:0016787">
    <property type="term" value="F:hydrolase activity"/>
    <property type="evidence" value="ECO:0007669"/>
    <property type="project" value="UniProtKB-KW"/>
</dbReference>
<dbReference type="GO" id="GO:0003676">
    <property type="term" value="F:nucleic acid binding"/>
    <property type="evidence" value="ECO:0007669"/>
    <property type="project" value="InterPro"/>
</dbReference>
<dbReference type="PROSITE" id="PS51192">
    <property type="entry name" value="HELICASE_ATP_BIND_1"/>
    <property type="match status" value="1"/>
</dbReference>
<keyword evidence="1 7" id="KW-0547">Nucleotide-binding</keyword>
<dbReference type="InterPro" id="IPR044742">
    <property type="entry name" value="DEAD/DEAH_RhlB"/>
</dbReference>
<evidence type="ECO:0000256" key="7">
    <source>
        <dbReference type="RuleBase" id="RU000492"/>
    </source>
</evidence>
<dbReference type="Pfam" id="PF03880">
    <property type="entry name" value="DbpA"/>
    <property type="match status" value="1"/>
</dbReference>
<evidence type="ECO:0000259" key="9">
    <source>
        <dbReference type="PROSITE" id="PS51194"/>
    </source>
</evidence>
<feature type="domain" description="Helicase ATP-binding" evidence="8">
    <location>
        <begin position="46"/>
        <end position="217"/>
    </location>
</feature>
<evidence type="ECO:0000313" key="12">
    <source>
        <dbReference type="Proteomes" id="UP000054662"/>
    </source>
</evidence>
<dbReference type="GO" id="GO:0003724">
    <property type="term" value="F:RNA helicase activity"/>
    <property type="evidence" value="ECO:0007669"/>
    <property type="project" value="InterPro"/>
</dbReference>
<dbReference type="InterPro" id="IPR001650">
    <property type="entry name" value="Helicase_C-like"/>
</dbReference>
<dbReference type="Gene3D" id="3.30.70.330">
    <property type="match status" value="1"/>
</dbReference>
<keyword evidence="4 7" id="KW-0067">ATP-binding</keyword>
<feature type="domain" description="Helicase C-terminal" evidence="9">
    <location>
        <begin position="227"/>
        <end position="390"/>
    </location>
</feature>
<keyword evidence="3 7" id="KW-0347">Helicase</keyword>
<gene>
    <name evidence="11" type="primary">dbpA</name>
    <name evidence="11" type="ORF">Lwor_2354</name>
</gene>
<evidence type="ECO:0000256" key="6">
    <source>
        <dbReference type="PROSITE-ProRule" id="PRU00552"/>
    </source>
</evidence>
<dbReference type="PROSITE" id="PS51194">
    <property type="entry name" value="HELICASE_CTER"/>
    <property type="match status" value="1"/>
</dbReference>
<feature type="short sequence motif" description="Q motif" evidence="6">
    <location>
        <begin position="15"/>
        <end position="43"/>
    </location>
</feature>
<dbReference type="STRING" id="45076.Lwor_2354"/>
<dbReference type="Pfam" id="PF00270">
    <property type="entry name" value="DEAD"/>
    <property type="match status" value="1"/>
</dbReference>
<accession>A0A0W1A334</accession>
<dbReference type="Gene3D" id="3.40.50.300">
    <property type="entry name" value="P-loop containing nucleotide triphosphate hydrolases"/>
    <property type="match status" value="2"/>
</dbReference>
<comment type="similarity">
    <text evidence="5 7">Belongs to the DEAD box helicase family.</text>
</comment>
<dbReference type="SMART" id="SM00487">
    <property type="entry name" value="DEXDc"/>
    <property type="match status" value="1"/>
</dbReference>
<evidence type="ECO:0000256" key="4">
    <source>
        <dbReference type="ARBA" id="ARBA00022840"/>
    </source>
</evidence>
<evidence type="ECO:0000256" key="1">
    <source>
        <dbReference type="ARBA" id="ARBA00022741"/>
    </source>
</evidence>
<dbReference type="PROSITE" id="PS00039">
    <property type="entry name" value="DEAD_ATP_HELICASE"/>
    <property type="match status" value="1"/>
</dbReference>
<dbReference type="InterPro" id="IPR012677">
    <property type="entry name" value="Nucleotide-bd_a/b_plait_sf"/>
</dbReference>
<dbReference type="GO" id="GO:0005829">
    <property type="term" value="C:cytosol"/>
    <property type="evidence" value="ECO:0007669"/>
    <property type="project" value="TreeGrafter"/>
</dbReference>
<sequence>MTPDQSVNQSNEFPQTFAQLPIRQELLKSIASLNYEVMTPVQMQTLPLILDNVDVIAQAKTGSGKTAAFALALLNQLKIEFFGAQALVLCPTRELADQVSQAIRRIACMMPNVKIINLSGGIPMKPQLDSLRHGAHIIVGTPGRILKHLNKESLNLAKVKTLVLDEADRMLDMGFLDDMKTIISACPKSRQTLLFSATYPDEIKSLSQQFMRNPQEVFIATPNTELPIEQQFYEVNKQSSKFPLLKAMLLHYQPSSAIIFCNTKQQTADVTEQLIEEGFSAIALHGDMEQVDRDLAVLRFANHSCSLLVATDVAARGLDIKELPAVINYDLAFDHDVHIHRIGRTGRAGNKGLALSITTPADASRVCAIEDQLKQPLTWGNTTELLNSKGHIIIPEMITLCLAAGKKDKIRPGDILGALTKDAGLDGSKIGKIDISLFNSYVAIHHSQADHALKALKNGTLIKGRKIMARSMK</sequence>
<dbReference type="SUPFAM" id="SSF52540">
    <property type="entry name" value="P-loop containing nucleoside triphosphate hydrolases"/>
    <property type="match status" value="1"/>
</dbReference>
<dbReference type="PATRIC" id="fig|45076.6.peg.2588"/>
<evidence type="ECO:0000259" key="8">
    <source>
        <dbReference type="PROSITE" id="PS51192"/>
    </source>
</evidence>
<keyword evidence="2 7" id="KW-0378">Hydrolase</keyword>
<dbReference type="InterPro" id="IPR050079">
    <property type="entry name" value="DEAD_box_RNA_helicase"/>
</dbReference>
<dbReference type="PANTHER" id="PTHR47959">
    <property type="entry name" value="ATP-DEPENDENT RNA HELICASE RHLE-RELATED"/>
    <property type="match status" value="1"/>
</dbReference>
<dbReference type="InterPro" id="IPR027417">
    <property type="entry name" value="P-loop_NTPase"/>
</dbReference>
<dbReference type="InterPro" id="IPR005580">
    <property type="entry name" value="DbpA/CsdA_RNA-bd_dom"/>
</dbReference>
<dbReference type="NCBIfam" id="NF008744">
    <property type="entry name" value="PRK11776.1"/>
    <property type="match status" value="1"/>
</dbReference>
<dbReference type="CDD" id="cd00268">
    <property type="entry name" value="DEADc"/>
    <property type="match status" value="1"/>
</dbReference>
<dbReference type="RefSeq" id="WP_058494123.1">
    <property type="nucleotide sequence ID" value="NZ_CBCRUR010000021.1"/>
</dbReference>
<dbReference type="OrthoDB" id="9805696at2"/>
<dbReference type="InterPro" id="IPR011545">
    <property type="entry name" value="DEAD/DEAH_box_helicase_dom"/>
</dbReference>
<evidence type="ECO:0000256" key="2">
    <source>
        <dbReference type="ARBA" id="ARBA00022801"/>
    </source>
</evidence>
<dbReference type="GO" id="GO:0005524">
    <property type="term" value="F:ATP binding"/>
    <property type="evidence" value="ECO:0007669"/>
    <property type="project" value="UniProtKB-KW"/>
</dbReference>
<dbReference type="InterPro" id="IPR014001">
    <property type="entry name" value="Helicase_ATP-bd"/>
</dbReference>
<reference evidence="11 12" key="1">
    <citation type="submission" date="2015-11" db="EMBL/GenBank/DDBJ databases">
        <title>Genomic analysis of 38 Legionella species identifies large and diverse effector repertoires.</title>
        <authorList>
            <person name="Burstein D."/>
            <person name="Amaro F."/>
            <person name="Zusman T."/>
            <person name="Lifshitz Z."/>
            <person name="Cohen O."/>
            <person name="Gilbert J.A."/>
            <person name="Pupko T."/>
            <person name="Shuman H.A."/>
            <person name="Segal G."/>
        </authorList>
    </citation>
    <scope>NUCLEOTIDE SEQUENCE [LARGE SCALE GENOMIC DNA]</scope>
    <source>
        <strain evidence="11 12">ATCC 49508</strain>
    </source>
</reference>
<dbReference type="Proteomes" id="UP000054662">
    <property type="component" value="Unassembled WGS sequence"/>
</dbReference>
<evidence type="ECO:0000313" key="11">
    <source>
        <dbReference type="EMBL" id="KTD75788.1"/>
    </source>
</evidence>
<feature type="domain" description="DEAD-box RNA helicase Q" evidence="10">
    <location>
        <begin position="15"/>
        <end position="43"/>
    </location>
</feature>
<proteinExistence type="inferred from homology"/>
<keyword evidence="12" id="KW-1185">Reference proteome</keyword>
<dbReference type="AlphaFoldDB" id="A0A0W1A334"/>
<dbReference type="SMART" id="SM00490">
    <property type="entry name" value="HELICc"/>
    <property type="match status" value="1"/>
</dbReference>
<organism evidence="11 12">
    <name type="scientific">Legionella worsleiensis</name>
    <dbReference type="NCBI Taxonomy" id="45076"/>
    <lineage>
        <taxon>Bacteria</taxon>
        <taxon>Pseudomonadati</taxon>
        <taxon>Pseudomonadota</taxon>
        <taxon>Gammaproteobacteria</taxon>
        <taxon>Legionellales</taxon>
        <taxon>Legionellaceae</taxon>
        <taxon>Legionella</taxon>
    </lineage>
</organism>
<dbReference type="PANTHER" id="PTHR47959:SF1">
    <property type="entry name" value="ATP-DEPENDENT RNA HELICASE DBPA"/>
    <property type="match status" value="1"/>
</dbReference>
<dbReference type="EMBL" id="LNZC01000031">
    <property type="protein sequence ID" value="KTD75788.1"/>
    <property type="molecule type" value="Genomic_DNA"/>
</dbReference>
<dbReference type="InterPro" id="IPR000629">
    <property type="entry name" value="RNA-helicase_DEAD-box_CS"/>
</dbReference>
<protein>
    <submittedName>
        <fullName evidence="11">ATP-dependent RNA helicase DbpA</fullName>
    </submittedName>
</protein>